<dbReference type="InterPro" id="IPR001509">
    <property type="entry name" value="Epimerase_deHydtase"/>
</dbReference>
<evidence type="ECO:0000313" key="2">
    <source>
        <dbReference type="EMBL" id="GAA3200914.1"/>
    </source>
</evidence>
<dbReference type="Proteomes" id="UP001501237">
    <property type="component" value="Unassembled WGS sequence"/>
</dbReference>
<organism evidence="2 3">
    <name type="scientific">Actinocorallia longicatena</name>
    <dbReference type="NCBI Taxonomy" id="111803"/>
    <lineage>
        <taxon>Bacteria</taxon>
        <taxon>Bacillati</taxon>
        <taxon>Actinomycetota</taxon>
        <taxon>Actinomycetes</taxon>
        <taxon>Streptosporangiales</taxon>
        <taxon>Thermomonosporaceae</taxon>
        <taxon>Actinocorallia</taxon>
    </lineage>
</organism>
<dbReference type="SUPFAM" id="SSF51735">
    <property type="entry name" value="NAD(P)-binding Rossmann-fold domains"/>
    <property type="match status" value="1"/>
</dbReference>
<dbReference type="EMBL" id="BAAAUV010000003">
    <property type="protein sequence ID" value="GAA3200914.1"/>
    <property type="molecule type" value="Genomic_DNA"/>
</dbReference>
<accession>A0ABP6Q2A1</accession>
<evidence type="ECO:0000259" key="1">
    <source>
        <dbReference type="Pfam" id="PF01370"/>
    </source>
</evidence>
<proteinExistence type="predicted"/>
<evidence type="ECO:0000313" key="3">
    <source>
        <dbReference type="Proteomes" id="UP001501237"/>
    </source>
</evidence>
<protein>
    <submittedName>
        <fullName evidence="2">NAD-dependent epimerase/dehydratase family protein</fullName>
    </submittedName>
</protein>
<comment type="caution">
    <text evidence="2">The sequence shown here is derived from an EMBL/GenBank/DDBJ whole genome shotgun (WGS) entry which is preliminary data.</text>
</comment>
<dbReference type="Pfam" id="PF01370">
    <property type="entry name" value="Epimerase"/>
    <property type="match status" value="1"/>
</dbReference>
<dbReference type="InterPro" id="IPR036291">
    <property type="entry name" value="NAD(P)-bd_dom_sf"/>
</dbReference>
<dbReference type="Gene3D" id="3.40.50.720">
    <property type="entry name" value="NAD(P)-binding Rossmann-like Domain"/>
    <property type="match status" value="1"/>
</dbReference>
<keyword evidence="3" id="KW-1185">Reference proteome</keyword>
<gene>
    <name evidence="2" type="ORF">GCM10010468_13880</name>
</gene>
<feature type="domain" description="NAD-dependent epimerase/dehydratase" evidence="1">
    <location>
        <begin position="6"/>
        <end position="203"/>
    </location>
</feature>
<reference evidence="3" key="1">
    <citation type="journal article" date="2019" name="Int. J. Syst. Evol. Microbiol.">
        <title>The Global Catalogue of Microorganisms (GCM) 10K type strain sequencing project: providing services to taxonomists for standard genome sequencing and annotation.</title>
        <authorList>
            <consortium name="The Broad Institute Genomics Platform"/>
            <consortium name="The Broad Institute Genome Sequencing Center for Infectious Disease"/>
            <person name="Wu L."/>
            <person name="Ma J."/>
        </authorList>
    </citation>
    <scope>NUCLEOTIDE SEQUENCE [LARGE SCALE GENOMIC DNA]</scope>
    <source>
        <strain evidence="3">JCM 9377</strain>
    </source>
</reference>
<name>A0ABP6Q2A1_9ACTN</name>
<dbReference type="RefSeq" id="WP_344823456.1">
    <property type="nucleotide sequence ID" value="NZ_BAAAUV010000003.1"/>
</dbReference>
<sequence length="298" mass="31476">MQVIIGAGPIGTATAVLLAETGVPVRQITRSGSGPDHPLVERIAADASDPGLLTPLVEGAETLYNCAAPPYDRWTTAFPPLAASVLTAVQRSGAGYVMLGNVYGYGPSDVPYTEDTPLRPSSVKGRLRASLWTDALATGHPVTEVRASDYLGPGAFSLYALLAIPAVLAGDPVLCPGDPDVPHSWSYTRDVARTLIAAGASPASWGRAWHVPSVSDLPARALSARLAALAGAPAPVFRPFPPDGYTDPVMAEVPEMLYLYDRPSLLDSTATEQALGLKPTPLDDVLRLHLRPRIREWS</sequence>